<gene>
    <name evidence="2" type="ORF">HKBW3S42_00090</name>
</gene>
<dbReference type="AlphaFoldDB" id="A0A6V8PHM3"/>
<evidence type="ECO:0008006" key="3">
    <source>
        <dbReference type="Google" id="ProtNLM"/>
    </source>
</evidence>
<evidence type="ECO:0000313" key="2">
    <source>
        <dbReference type="EMBL" id="GFP31783.1"/>
    </source>
</evidence>
<keyword evidence="1" id="KW-1133">Transmembrane helix</keyword>
<evidence type="ECO:0000256" key="1">
    <source>
        <dbReference type="SAM" id="Phobius"/>
    </source>
</evidence>
<keyword evidence="1" id="KW-0472">Membrane</keyword>
<reference evidence="2" key="1">
    <citation type="journal article" date="2020" name="Front. Microbiol.">
        <title>Single-cell genomics of novel Actinobacteria with the Wood-Ljungdahl pathway discovered in a serpentinizing system.</title>
        <authorList>
            <person name="Merino N."/>
            <person name="Kawai M."/>
            <person name="Boyd E.S."/>
            <person name="Colman D.R."/>
            <person name="McGlynn S.E."/>
            <person name="Nealson K.H."/>
            <person name="Kurokawa K."/>
            <person name="Hongoh Y."/>
        </authorList>
    </citation>
    <scope>NUCLEOTIDE SEQUENCE [LARGE SCALE GENOMIC DNA]</scope>
    <source>
        <strain evidence="2">S42</strain>
    </source>
</reference>
<proteinExistence type="predicted"/>
<dbReference type="Proteomes" id="UP000568877">
    <property type="component" value="Unassembled WGS sequence"/>
</dbReference>
<feature type="transmembrane region" description="Helical" evidence="1">
    <location>
        <begin position="33"/>
        <end position="52"/>
    </location>
</feature>
<keyword evidence="1" id="KW-0812">Transmembrane</keyword>
<accession>A0A6V8PHM3</accession>
<sequence length="53" mass="5278">MISSAVAGGLFLILALLVPGGMGMGDVKLAATMGIYLGYSVFPGLMIAFVTAA</sequence>
<comment type="caution">
    <text evidence="2">The sequence shown here is derived from an EMBL/GenBank/DDBJ whole genome shotgun (WGS) entry which is preliminary data.</text>
</comment>
<dbReference type="EMBL" id="BLSA01000006">
    <property type="protein sequence ID" value="GFP31783.1"/>
    <property type="molecule type" value="Genomic_DNA"/>
</dbReference>
<name>A0A6V8PHM3_9ACTN</name>
<protein>
    <recommendedName>
        <fullName evidence="3">Prepilin type IV endopeptidase peptidase domain-containing protein</fullName>
    </recommendedName>
</protein>
<feature type="non-terminal residue" evidence="2">
    <location>
        <position position="53"/>
    </location>
</feature>
<organism evidence="2">
    <name type="scientific">Candidatus Hakubella thermalkaliphila</name>
    <dbReference type="NCBI Taxonomy" id="2754717"/>
    <lineage>
        <taxon>Bacteria</taxon>
        <taxon>Bacillati</taxon>
        <taxon>Actinomycetota</taxon>
        <taxon>Actinomycetota incertae sedis</taxon>
        <taxon>Candidatus Hakubellales</taxon>
        <taxon>Candidatus Hakubellaceae</taxon>
        <taxon>Candidatus Hakubella</taxon>
    </lineage>
</organism>